<protein>
    <submittedName>
        <fullName evidence="1">Uncharacterized protein</fullName>
    </submittedName>
</protein>
<accession>A0A1R1XCN8</accession>
<reference evidence="2" key="1">
    <citation type="submission" date="2017-01" db="EMBL/GenBank/DDBJ databases">
        <authorList>
            <person name="Wang Y."/>
            <person name="White M."/>
            <person name="Kvist S."/>
            <person name="Moncalvo J.-M."/>
        </authorList>
    </citation>
    <scope>NUCLEOTIDE SEQUENCE [LARGE SCALE GENOMIC DNA]</scope>
    <source>
        <strain evidence="2">ID-206-W2</strain>
    </source>
</reference>
<keyword evidence="2" id="KW-1185">Reference proteome</keyword>
<evidence type="ECO:0000313" key="2">
    <source>
        <dbReference type="Proteomes" id="UP000187429"/>
    </source>
</evidence>
<proteinExistence type="predicted"/>
<sequence>MDHKPKLLDQLSLISTVTARFLGLHTY</sequence>
<gene>
    <name evidence="1" type="ORF">AYI69_g9424</name>
</gene>
<feature type="non-terminal residue" evidence="1">
    <location>
        <position position="27"/>
    </location>
</feature>
<dbReference type="AlphaFoldDB" id="A0A1R1XCN8"/>
<organism evidence="1 2">
    <name type="scientific">Smittium culicis</name>
    <dbReference type="NCBI Taxonomy" id="133412"/>
    <lineage>
        <taxon>Eukaryota</taxon>
        <taxon>Fungi</taxon>
        <taxon>Fungi incertae sedis</taxon>
        <taxon>Zoopagomycota</taxon>
        <taxon>Kickxellomycotina</taxon>
        <taxon>Harpellomycetes</taxon>
        <taxon>Harpellales</taxon>
        <taxon>Legeriomycetaceae</taxon>
        <taxon>Smittium</taxon>
    </lineage>
</organism>
<name>A0A1R1XCN8_9FUNG</name>
<evidence type="ECO:0000313" key="1">
    <source>
        <dbReference type="EMBL" id="OMJ12373.1"/>
    </source>
</evidence>
<dbReference type="Proteomes" id="UP000187429">
    <property type="component" value="Unassembled WGS sequence"/>
</dbReference>
<comment type="caution">
    <text evidence="1">The sequence shown here is derived from an EMBL/GenBank/DDBJ whole genome shotgun (WGS) entry which is preliminary data.</text>
</comment>
<dbReference type="EMBL" id="LSSM01005580">
    <property type="protein sequence ID" value="OMJ12373.1"/>
    <property type="molecule type" value="Genomic_DNA"/>
</dbReference>